<dbReference type="NCBIfam" id="TIGR01643">
    <property type="entry name" value="YD_repeat_2x"/>
    <property type="match status" value="2"/>
</dbReference>
<dbReference type="InterPro" id="IPR006530">
    <property type="entry name" value="YD"/>
</dbReference>
<reference evidence="5 6" key="2">
    <citation type="journal article" date="2016" name="ISME J.">
        <title>Characterization of the first cultured representative of Verrucomicrobia subdivision 5 indicates the proposal of a novel phylum.</title>
        <authorList>
            <person name="Spring S."/>
            <person name="Bunk B."/>
            <person name="Sproer C."/>
            <person name="Schumann P."/>
            <person name="Rohde M."/>
            <person name="Tindall B.J."/>
            <person name="Klenk H.P."/>
        </authorList>
    </citation>
    <scope>NUCLEOTIDE SEQUENCE [LARGE SCALE GENOMIC DNA]</scope>
    <source>
        <strain evidence="5 6">L21-Fru-AB</strain>
    </source>
</reference>
<dbReference type="Pfam" id="PF25023">
    <property type="entry name" value="TEN_YD-shell"/>
    <property type="match status" value="3"/>
</dbReference>
<dbReference type="RefSeq" id="WP_082116672.1">
    <property type="nucleotide sequence ID" value="NZ_CP010904.1"/>
</dbReference>
<keyword evidence="1" id="KW-0677">Repeat</keyword>
<dbReference type="OrthoDB" id="9815752at2"/>
<dbReference type="InterPro" id="IPR022385">
    <property type="entry name" value="Rhs_assc_core"/>
</dbReference>
<protein>
    <submittedName>
        <fullName evidence="5">Cell wall-associated polypeptide CWBP200</fullName>
    </submittedName>
</protein>
<keyword evidence="6" id="KW-1185">Reference proteome</keyword>
<dbReference type="InterPro" id="IPR045351">
    <property type="entry name" value="DUF6531"/>
</dbReference>
<dbReference type="PANTHER" id="PTHR32305:SF15">
    <property type="entry name" value="PROTEIN RHSA-RELATED"/>
    <property type="match status" value="1"/>
</dbReference>
<accession>A0A0G3EFS3</accession>
<dbReference type="InterPro" id="IPR031325">
    <property type="entry name" value="RHS_repeat"/>
</dbReference>
<evidence type="ECO:0000313" key="6">
    <source>
        <dbReference type="Proteomes" id="UP000035268"/>
    </source>
</evidence>
<evidence type="ECO:0000259" key="3">
    <source>
        <dbReference type="Pfam" id="PF20148"/>
    </source>
</evidence>
<dbReference type="Proteomes" id="UP000035268">
    <property type="component" value="Chromosome"/>
</dbReference>
<dbReference type="EMBL" id="CP010904">
    <property type="protein sequence ID" value="AKJ65203.1"/>
    <property type="molecule type" value="Genomic_DNA"/>
</dbReference>
<dbReference type="PANTHER" id="PTHR32305">
    <property type="match status" value="1"/>
</dbReference>
<feature type="compositionally biased region" description="Polar residues" evidence="2">
    <location>
        <begin position="1965"/>
        <end position="1979"/>
    </location>
</feature>
<dbReference type="Pfam" id="PF20148">
    <property type="entry name" value="DUF6531"/>
    <property type="match status" value="1"/>
</dbReference>
<organism evidence="5 6">
    <name type="scientific">Kiritimatiella glycovorans</name>
    <dbReference type="NCBI Taxonomy" id="1307763"/>
    <lineage>
        <taxon>Bacteria</taxon>
        <taxon>Pseudomonadati</taxon>
        <taxon>Kiritimatiellota</taxon>
        <taxon>Kiritimatiellia</taxon>
        <taxon>Kiritimatiellales</taxon>
        <taxon>Kiritimatiellaceae</taxon>
        <taxon>Kiritimatiella</taxon>
    </lineage>
</organism>
<feature type="compositionally biased region" description="Low complexity" evidence="2">
    <location>
        <begin position="1980"/>
        <end position="1991"/>
    </location>
</feature>
<dbReference type="Pfam" id="PF05593">
    <property type="entry name" value="RHS_repeat"/>
    <property type="match status" value="1"/>
</dbReference>
<feature type="domain" description="Teneurin-like YD-shell" evidence="4">
    <location>
        <begin position="1108"/>
        <end position="1271"/>
    </location>
</feature>
<evidence type="ECO:0000313" key="5">
    <source>
        <dbReference type="EMBL" id="AKJ65203.1"/>
    </source>
</evidence>
<dbReference type="KEGG" id="vbl:L21SP4_01968"/>
<evidence type="ECO:0000256" key="1">
    <source>
        <dbReference type="ARBA" id="ARBA00022737"/>
    </source>
</evidence>
<feature type="domain" description="Teneurin-like YD-shell" evidence="4">
    <location>
        <begin position="1584"/>
        <end position="1788"/>
    </location>
</feature>
<evidence type="ECO:0000256" key="2">
    <source>
        <dbReference type="SAM" id="MobiDB-lite"/>
    </source>
</evidence>
<feature type="domain" description="DUF6531" evidence="3">
    <location>
        <begin position="671"/>
        <end position="725"/>
    </location>
</feature>
<dbReference type="STRING" id="1307763.L21SP4_01968"/>
<name>A0A0G3EFS3_9BACT</name>
<dbReference type="Gene3D" id="2.180.10.10">
    <property type="entry name" value="RHS repeat-associated core"/>
    <property type="match status" value="3"/>
</dbReference>
<gene>
    <name evidence="5" type="primary">wapA_2</name>
    <name evidence="5" type="ORF">L21SP4_01968</name>
</gene>
<proteinExistence type="predicted"/>
<feature type="region of interest" description="Disordered" evidence="2">
    <location>
        <begin position="1965"/>
        <end position="1991"/>
    </location>
</feature>
<dbReference type="InterPro" id="IPR050708">
    <property type="entry name" value="T6SS_VgrG/RHS"/>
</dbReference>
<reference evidence="6" key="1">
    <citation type="submission" date="2015-02" db="EMBL/GenBank/DDBJ databases">
        <title>Description and complete genome sequence of the first cultured representative of the subdivision 5 of the Verrucomicrobia phylum.</title>
        <authorList>
            <person name="Spring S."/>
            <person name="Bunk B."/>
            <person name="Sproer C."/>
            <person name="Klenk H.-P."/>
        </authorList>
    </citation>
    <scope>NUCLEOTIDE SEQUENCE [LARGE SCALE GENOMIC DNA]</scope>
    <source>
        <strain evidence="6">L21-Fru-AB</strain>
    </source>
</reference>
<dbReference type="NCBIfam" id="TIGR03696">
    <property type="entry name" value="Rhs_assc_core"/>
    <property type="match status" value="1"/>
</dbReference>
<sequence length="1991" mass="216685">MNNRMLTILGVVFSLGTAYAGMDSIGGWHAVGSDNSCFVSNAASQILAEPMVLSTMESGGSVLPEMAITEAIRSQAAALNNDPVEIFEFVRNRIGYELYYGCFKGAEGTLLSGFGNDLDQCALLGSLLKVADDSIDVSYVRGNVIYTGEFLTNLTGCPTNHFQHLNPWFLIHAPVQRADGWEFDKHYWLQAEIDGTTYQLDPSFVPHESAPEDAETVLAQVTGYTRTNFLSTASNGATVFTSEQVQNVNETAVENLLRGYVAQVHQAQNDGDSEVEQLVGQRMPQSEPLSVLSTNLPPDMVRVASSSVLGSLPDNMFARYELTHESGFSSVALKGYELAGKRITIFYDSDDGNRPVLRLDGEEKARGTTALTVGYVKNLTLKVLLPSFFGMYEKANANKPCDLTVGYSYSVVSDLLMASPKVLARESRKLAAFRSQGLSDASEEVLGTTLHLMNLFYCRQNTLQNKLLSRLTGIPSLGLFQGGVVAQEEGYYIDLPLLGMSYVMQMPDSSSLFQASSFMASGLEHGMLEQIMGPERPGISSTKGIALNNANGKHTYYATSANWTSGLNVKSKLSGYTPAQKTDLGTEINKGYRMVLPRNAVTVGNWTGITYFKVYSQALGAIISGAYGTQNGGYSGYQGYVPPPVVNTVTRTTYIPPPPPPIQLFRPKSIEPVDLYSGDYLLDHKDLTLSGPLPLILNRHYNSGQVAADGVMGPGWCHSLQIEIDEHSSGDFAFGERDTADAAAVLAAQMIALDLMRNEDNAKGWTTAAIAAKWALDSAVENTITVRIGESGRQFTRLPDGEFNPPPGSTDKLIQTNGVYILQERNANKYTFNTNNLIAEIADTDGNTLTFTYNAQTNLQSVVSSFGPTLSFSYTGGLLTSVSDNSTPTRTIQYQYDSSDNLTNFVDAVGFDWGIAYSDTNHPSAITSLTDPEGITTIQNFYNSLGVVTQQISATSNIWKFHTSNAQSIEEDPAGRKTIYRFDLKGRTVETQAADGNSTFRRYNERDQVTNSVNAAGVTNLLVYDNSLNLVEKRESAGTSEERVSVYGYDASNRLVCISNQLSATEWQVSRFEYDSEHHVTKTTDALSNETTFVYYPSGLLQQKSEGNGLRVTSYTYDSYGNPDTVISTDSGTNDFLYNARGELLQHTDSRGQTTETTYDASGNLLLTEFSDGTTVSNSYWNNGLLKTVTDARGHTTHYTYTPAYKQKTITAPDGGVVSNAYDAADRLVSVTDAKGNVVSNLLDDVGRTIASYSTLTTRQFAYDKAGNITNSVIDPSGLNLWDHTAYDDFSRPVSKSTPLATETFQYDPLGRMTNRIDQISKHWKTEFDPLSRPIASVRPSGAREESDYNALSFRTQFRNAEGNVISFGVDAQSRVTSITNAIGNVTRYQFDNNGNLTNRTDAAGRSTAYIFDGMNRIDRVEYPDMTQSVFDHDASGNLILSSNENAEITFAYDTMNRLSEADVSLRSLSSFAVTNSCDLNGNRTNILYPGGLSVSYSFDEENRLESVTANHANFANEFSFGYDGASRLTNIVYPNSVVSAFEYDAENRIVGFTHGTFCEHAIQRDVRGFKIREDIYEGLVPNFTNNLHQTLTHNDADQLVSDGLDSYAYNNNGCLTNTAGAEYQWDYNDHLTSVNGTEYLYDASGARIGRIWGGVTNYFILDYHAPLKMPLAEANADGSITRYYVWSSHGLLAHFDRNPATGAITSTRYYHANEQKSVLALTDETGSVTDRFAYSPYGQVLGRTGTTDTPYQWIGGLAVRNEGGGLYFMLNRYYSADVRRFLSIDPAGIDSFPNLYAYADINPLAFVDPLGLWQVTIGAAYGYGGRVTFGKNNGRWNVGGAVGYGLGAMIDFAPGNSAPAFASQGEASHVGVEVSGGAKLLNALDVSGGLRVRVDADDATNVEGRGGLIGSLTIPGTIINANGSADVVVQGNISQKTSDSFLEASPEPTSFGFGAMVFGGITGGTSWQSKPPQGSSPSTTHGHTTTGYLK</sequence>
<dbReference type="InterPro" id="IPR056823">
    <property type="entry name" value="TEN-like_YD-shell"/>
</dbReference>
<feature type="domain" description="Teneurin-like YD-shell" evidence="4">
    <location>
        <begin position="829"/>
        <end position="1077"/>
    </location>
</feature>
<evidence type="ECO:0000259" key="4">
    <source>
        <dbReference type="Pfam" id="PF25023"/>
    </source>
</evidence>